<protein>
    <submittedName>
        <fullName evidence="5">Major allergen Pru ar 1-like</fullName>
    </submittedName>
</protein>
<reference evidence="5" key="1">
    <citation type="submission" date="2018-10" db="EMBL/GenBank/DDBJ databases">
        <title>Population genomic analysis revealed the cold adaptation of white poplar.</title>
        <authorList>
            <person name="Liu Y.-J."/>
        </authorList>
    </citation>
    <scope>NUCLEOTIDE SEQUENCE [LARGE SCALE GENOMIC DNA]</scope>
    <source>
        <strain evidence="5">PAL-ZL1</strain>
    </source>
</reference>
<evidence type="ECO:0000313" key="5">
    <source>
        <dbReference type="EMBL" id="TKR75108.1"/>
    </source>
</evidence>
<keyword evidence="3" id="KW-0568">Pathogenesis-related protein</keyword>
<dbReference type="InterPro" id="IPR024949">
    <property type="entry name" value="Bet_v_I_allergen"/>
</dbReference>
<evidence type="ECO:0000256" key="2">
    <source>
        <dbReference type="ARBA" id="ARBA00022821"/>
    </source>
</evidence>
<evidence type="ECO:0000256" key="3">
    <source>
        <dbReference type="ARBA" id="ARBA00023265"/>
    </source>
</evidence>
<dbReference type="InterPro" id="IPR023393">
    <property type="entry name" value="START-like_dom_sf"/>
</dbReference>
<dbReference type="GO" id="GO:0009738">
    <property type="term" value="P:abscisic acid-activated signaling pathway"/>
    <property type="evidence" value="ECO:0007669"/>
    <property type="project" value="InterPro"/>
</dbReference>
<dbReference type="GO" id="GO:0006952">
    <property type="term" value="P:defense response"/>
    <property type="evidence" value="ECO:0007669"/>
    <property type="project" value="UniProtKB-KW"/>
</dbReference>
<accession>A0A4U5MYW2</accession>
<dbReference type="GO" id="GO:0038023">
    <property type="term" value="F:signaling receptor activity"/>
    <property type="evidence" value="ECO:0007669"/>
    <property type="project" value="InterPro"/>
</dbReference>
<dbReference type="STRING" id="43335.A0A4U5MYW2"/>
<dbReference type="AlphaFoldDB" id="A0A4U5MYW2"/>
<sequence>MEVLTFTEEFSSPVVAKRLFTAMVLEADTLIPKLAPQAVKSIETIEGNGGPGTIQKLTFVDGKYAKHRIDAVDKDNLTHSYTAVEGVTLLDKFESIAYDIKFEATPEGGCKGTFVSKYFPKPGAEVKEEEIKEGKEKAAAVYKAVEAYVVANPQAYA</sequence>
<comment type="similarity">
    <text evidence="1">Belongs to the BetVI family.</text>
</comment>
<dbReference type="GO" id="GO:0005634">
    <property type="term" value="C:nucleus"/>
    <property type="evidence" value="ECO:0007669"/>
    <property type="project" value="TreeGrafter"/>
</dbReference>
<name>A0A4U5MYW2_POPAL</name>
<dbReference type="InterPro" id="IPR000916">
    <property type="entry name" value="Bet_v_I/MLP"/>
</dbReference>
<keyword evidence="2" id="KW-0611">Plant defense</keyword>
<dbReference type="PANTHER" id="PTHR31213:SF17">
    <property type="entry name" value="MAJOR ALLERGEN PRU AR 1-LIKE"/>
    <property type="match status" value="1"/>
</dbReference>
<dbReference type="GO" id="GO:0005737">
    <property type="term" value="C:cytoplasm"/>
    <property type="evidence" value="ECO:0007669"/>
    <property type="project" value="TreeGrafter"/>
</dbReference>
<dbReference type="PRINTS" id="PR00634">
    <property type="entry name" value="BETALLERGEN"/>
</dbReference>
<evidence type="ECO:0000256" key="1">
    <source>
        <dbReference type="ARBA" id="ARBA00009744"/>
    </source>
</evidence>
<organism evidence="5">
    <name type="scientific">Populus alba</name>
    <name type="common">White poplar</name>
    <dbReference type="NCBI Taxonomy" id="43335"/>
    <lineage>
        <taxon>Eukaryota</taxon>
        <taxon>Viridiplantae</taxon>
        <taxon>Streptophyta</taxon>
        <taxon>Embryophyta</taxon>
        <taxon>Tracheophyta</taxon>
        <taxon>Spermatophyta</taxon>
        <taxon>Magnoliopsida</taxon>
        <taxon>eudicotyledons</taxon>
        <taxon>Gunneridae</taxon>
        <taxon>Pentapetalae</taxon>
        <taxon>rosids</taxon>
        <taxon>fabids</taxon>
        <taxon>Malpighiales</taxon>
        <taxon>Salicaceae</taxon>
        <taxon>Saliceae</taxon>
        <taxon>Populus</taxon>
    </lineage>
</organism>
<gene>
    <name evidence="5" type="ORF">D5086_0000288680</name>
</gene>
<dbReference type="CDD" id="cd07816">
    <property type="entry name" value="Bet_v1-like"/>
    <property type="match status" value="1"/>
</dbReference>
<dbReference type="InterPro" id="IPR050279">
    <property type="entry name" value="Plant_def-hormone_signal"/>
</dbReference>
<dbReference type="PANTHER" id="PTHR31213">
    <property type="entry name" value="OS08G0374000 PROTEIN-RELATED"/>
    <property type="match status" value="1"/>
</dbReference>
<dbReference type="GO" id="GO:0004864">
    <property type="term" value="F:protein phosphatase inhibitor activity"/>
    <property type="evidence" value="ECO:0007669"/>
    <property type="project" value="InterPro"/>
</dbReference>
<dbReference type="GO" id="GO:0010427">
    <property type="term" value="F:abscisic acid binding"/>
    <property type="evidence" value="ECO:0007669"/>
    <property type="project" value="InterPro"/>
</dbReference>
<feature type="domain" description="Bet v I/Major latex protein" evidence="4">
    <location>
        <begin position="3"/>
        <end position="151"/>
    </location>
</feature>
<dbReference type="FunFam" id="3.30.530.20:FF:000007">
    <property type="entry name" value="Major pollen allergen Bet v 1-A"/>
    <property type="match status" value="1"/>
</dbReference>
<proteinExistence type="inferred from homology"/>
<dbReference type="SUPFAM" id="SSF55961">
    <property type="entry name" value="Bet v1-like"/>
    <property type="match status" value="1"/>
</dbReference>
<dbReference type="EMBL" id="RCHU01001139">
    <property type="protein sequence ID" value="TKR75108.1"/>
    <property type="molecule type" value="Genomic_DNA"/>
</dbReference>
<comment type="caution">
    <text evidence="5">The sequence shown here is derived from an EMBL/GenBank/DDBJ whole genome shotgun (WGS) entry which is preliminary data.</text>
</comment>
<dbReference type="Pfam" id="PF00407">
    <property type="entry name" value="Bet_v_1"/>
    <property type="match status" value="1"/>
</dbReference>
<evidence type="ECO:0000259" key="4">
    <source>
        <dbReference type="Pfam" id="PF00407"/>
    </source>
</evidence>
<dbReference type="Gene3D" id="3.30.530.20">
    <property type="match status" value="1"/>
</dbReference>